<protein>
    <submittedName>
        <fullName evidence="5">Uncharacterized protein</fullName>
    </submittedName>
</protein>
<keyword evidence="1" id="KW-0175">Coiled coil</keyword>
<dbReference type="AlphaFoldDB" id="A0A183BID6"/>
<accession>A0A183BID6</accession>
<feature type="transmembrane region" description="Helical" evidence="2">
    <location>
        <begin position="243"/>
        <end position="260"/>
    </location>
</feature>
<dbReference type="InterPro" id="IPR019424">
    <property type="entry name" value="7TM_GPCR_Srsx"/>
</dbReference>
<proteinExistence type="predicted"/>
<reference evidence="4" key="2">
    <citation type="submission" date="2014-05" db="EMBL/GenBank/DDBJ databases">
        <title>The genome and life-stage specific transcriptomes of Globodera pallida elucidate key aspects of plant parasitism by a cyst nematode.</title>
        <authorList>
            <person name="Cotton J.A."/>
            <person name="Lilley C.J."/>
            <person name="Jones L.M."/>
            <person name="Kikuchi T."/>
            <person name="Reid A.J."/>
            <person name="Thorpe P."/>
            <person name="Tsai I.J."/>
            <person name="Beasley H."/>
            <person name="Blok V."/>
            <person name="Cock P.J.A."/>
            <person name="Van den Akker S.E."/>
            <person name="Holroyd N."/>
            <person name="Hunt M."/>
            <person name="Mantelin S."/>
            <person name="Naghra H."/>
            <person name="Pain A."/>
            <person name="Palomares-Rius J.E."/>
            <person name="Zarowiecki M."/>
            <person name="Berriman M."/>
            <person name="Jones J.T."/>
            <person name="Urwin P.E."/>
        </authorList>
    </citation>
    <scope>NUCLEOTIDE SEQUENCE [LARGE SCALE GENOMIC DNA]</scope>
    <source>
        <strain evidence="4">Lindley</strain>
    </source>
</reference>
<feature type="chain" id="PRO_5008146193" evidence="3">
    <location>
        <begin position="19"/>
        <end position="348"/>
    </location>
</feature>
<reference evidence="4" key="1">
    <citation type="submission" date="2013-12" db="EMBL/GenBank/DDBJ databases">
        <authorList>
            <person name="Aslett M."/>
        </authorList>
    </citation>
    <scope>NUCLEOTIDE SEQUENCE [LARGE SCALE GENOMIC DNA]</scope>
    <source>
        <strain evidence="4">Lindley</strain>
    </source>
</reference>
<feature type="coiled-coil region" evidence="1">
    <location>
        <begin position="52"/>
        <end position="171"/>
    </location>
</feature>
<dbReference type="InterPro" id="IPR047130">
    <property type="entry name" value="7TM_GPCR_Srsx_nematod"/>
</dbReference>
<keyword evidence="2" id="KW-1133">Transmembrane helix</keyword>
<keyword evidence="3" id="KW-0732">Signal</keyword>
<evidence type="ECO:0000313" key="5">
    <source>
        <dbReference type="WBParaSite" id="GPLIN_000036500"/>
    </source>
</evidence>
<evidence type="ECO:0000256" key="1">
    <source>
        <dbReference type="SAM" id="Coils"/>
    </source>
</evidence>
<keyword evidence="2" id="KW-0812">Transmembrane</keyword>
<feature type="signal peptide" evidence="3">
    <location>
        <begin position="1"/>
        <end position="18"/>
    </location>
</feature>
<dbReference type="PANTHER" id="PTHR23360">
    <property type="entry name" value="G-PROTEIN COUPLED RECEPTORS FAMILY 1 PROFILE DOMAIN-CONTAINING PROTEIN-RELATED"/>
    <property type="match status" value="1"/>
</dbReference>
<organism evidence="4 5">
    <name type="scientific">Globodera pallida</name>
    <name type="common">Potato cyst nematode worm</name>
    <name type="synonym">Heterodera pallida</name>
    <dbReference type="NCBI Taxonomy" id="36090"/>
    <lineage>
        <taxon>Eukaryota</taxon>
        <taxon>Metazoa</taxon>
        <taxon>Ecdysozoa</taxon>
        <taxon>Nematoda</taxon>
        <taxon>Chromadorea</taxon>
        <taxon>Rhabditida</taxon>
        <taxon>Tylenchina</taxon>
        <taxon>Tylenchomorpha</taxon>
        <taxon>Tylenchoidea</taxon>
        <taxon>Heteroderidae</taxon>
        <taxon>Heteroderinae</taxon>
        <taxon>Globodera</taxon>
    </lineage>
</organism>
<dbReference type="Pfam" id="PF10320">
    <property type="entry name" value="7TM_GPCR_Srsx"/>
    <property type="match status" value="1"/>
</dbReference>
<evidence type="ECO:0000313" key="4">
    <source>
        <dbReference type="Proteomes" id="UP000050741"/>
    </source>
</evidence>
<dbReference type="Proteomes" id="UP000050741">
    <property type="component" value="Unassembled WGS sequence"/>
</dbReference>
<sequence>MVLLTPAVFALTLLMSSSHVVDIASKTVPILTPTELEAAADADVLQNGDWLKEFLGKKFEQMEERVEKLELENKVLRAELEKCQNKQQQTIDDLTEKLKVSIEQLSLKHQELEKLSNAHKKQMEEMKEQREMDVAELEKQKLSNANKFAEIEQKNALQQEKIVKLEQYQKERQQRRRPLPLELKYKSLNKWTAVGVALALSSTYSSFYIFAAYQNAKQHHIPIACTTTAALGTVVNTIAKTNFALELVAILMYISIWLHMNNLDKKLRKENRTNNVTIRRLFKSLFTILLVDFVGWSTNSLSITILDLIVHSIIWHTFHPVPMPFYSTPSVKNTNGLLTNFYQDGSLR</sequence>
<keyword evidence="4" id="KW-1185">Reference proteome</keyword>
<keyword evidence="2" id="KW-0472">Membrane</keyword>
<evidence type="ECO:0000256" key="3">
    <source>
        <dbReference type="SAM" id="SignalP"/>
    </source>
</evidence>
<dbReference type="PANTHER" id="PTHR23360:SF5">
    <property type="entry name" value="G-PROTEIN COUPLED RECEPTORS FAMILY 1 PROFILE DOMAIN-CONTAINING PROTEIN"/>
    <property type="match status" value="1"/>
</dbReference>
<dbReference type="WBParaSite" id="GPLIN_000036500">
    <property type="protein sequence ID" value="GPLIN_000036500"/>
    <property type="gene ID" value="GPLIN_000036500"/>
</dbReference>
<feature type="transmembrane region" description="Helical" evidence="2">
    <location>
        <begin position="281"/>
        <end position="298"/>
    </location>
</feature>
<name>A0A183BID6_GLOPA</name>
<reference evidence="5" key="3">
    <citation type="submission" date="2016-06" db="UniProtKB">
        <authorList>
            <consortium name="WormBaseParasite"/>
        </authorList>
    </citation>
    <scope>IDENTIFICATION</scope>
</reference>
<evidence type="ECO:0000256" key="2">
    <source>
        <dbReference type="SAM" id="Phobius"/>
    </source>
</evidence>